<dbReference type="SUPFAM" id="SSF101874">
    <property type="entry name" value="YceI-like"/>
    <property type="match status" value="1"/>
</dbReference>
<dbReference type="PANTHER" id="PTHR34406">
    <property type="entry name" value="PROTEIN YCEI"/>
    <property type="match status" value="1"/>
</dbReference>
<reference evidence="5" key="1">
    <citation type="submission" date="2018-12" db="EMBL/GenBank/DDBJ databases">
        <title>Novel natural products biosynthetic potential of the class Ktedonobacteria.</title>
        <authorList>
            <person name="Zheng Y."/>
            <person name="Saitou A."/>
            <person name="Wang C.M."/>
            <person name="Toyoda A."/>
            <person name="Minakuchi Y."/>
            <person name="Sekiguchi Y."/>
            <person name="Ueda K."/>
            <person name="Takano H."/>
            <person name="Sakai Y."/>
            <person name="Yokota A."/>
            <person name="Yabe S."/>
        </authorList>
    </citation>
    <scope>NUCLEOTIDE SEQUENCE</scope>
    <source>
        <strain evidence="5">COM3</strain>
    </source>
</reference>
<keyword evidence="3" id="KW-0732">Signal</keyword>
<dbReference type="EMBL" id="AP019376">
    <property type="protein sequence ID" value="BBH87932.1"/>
    <property type="molecule type" value="Genomic_DNA"/>
</dbReference>
<feature type="region of interest" description="Disordered" evidence="2">
    <location>
        <begin position="26"/>
        <end position="56"/>
    </location>
</feature>
<dbReference type="PANTHER" id="PTHR34406:SF1">
    <property type="entry name" value="PROTEIN YCEI"/>
    <property type="match status" value="1"/>
</dbReference>
<dbReference type="AlphaFoldDB" id="A0A455SLZ4"/>
<evidence type="ECO:0000256" key="2">
    <source>
        <dbReference type="SAM" id="MobiDB-lite"/>
    </source>
</evidence>
<dbReference type="PROSITE" id="PS51257">
    <property type="entry name" value="PROKAR_LIPOPROTEIN"/>
    <property type="match status" value="1"/>
</dbReference>
<dbReference type="InterPro" id="IPR007372">
    <property type="entry name" value="Lipid/polyisoprenoid-bd_YceI"/>
</dbReference>
<protein>
    <recommendedName>
        <fullName evidence="4">Lipid/polyisoprenoid-binding YceI-like domain-containing protein</fullName>
    </recommendedName>
</protein>
<dbReference type="SMART" id="SM00867">
    <property type="entry name" value="YceI"/>
    <property type="match status" value="1"/>
</dbReference>
<sequence>MRRPHWIALFSLLISGLLFAACGGSTQGNNSTTDPQTTPTTQATSTAQATPWTTTTPGANQELYTIVAPPTEASYEVQEQFLEQNLPTTAIGKTNSVEGGFLIQRGDKPIINDMKITIDLRTLKSDQERRDNALRQRWLESNTYPYATFVAKNVQTLPAGATEGKTLTFPITGDLTIRNVTRQETFQVTGKLEGDTITGKATTKILMKNYNFEPPSIAGFLTVEDGVTLTINFTAKKG</sequence>
<feature type="domain" description="Lipid/polyisoprenoid-binding YceI-like" evidence="4">
    <location>
        <begin position="74"/>
        <end position="236"/>
    </location>
</feature>
<evidence type="ECO:0000256" key="3">
    <source>
        <dbReference type="SAM" id="SignalP"/>
    </source>
</evidence>
<dbReference type="Pfam" id="PF04264">
    <property type="entry name" value="YceI"/>
    <property type="match status" value="1"/>
</dbReference>
<accession>A0A455SLZ4</accession>
<comment type="similarity">
    <text evidence="1">Belongs to the UPF0312 family.</text>
</comment>
<dbReference type="InterPro" id="IPR036761">
    <property type="entry name" value="TTHA0802/YceI-like_sf"/>
</dbReference>
<dbReference type="Gene3D" id="2.40.128.110">
    <property type="entry name" value="Lipid/polyisoprenoid-binding, YceI-like"/>
    <property type="match status" value="1"/>
</dbReference>
<name>A0A455SLZ4_9CHLR</name>
<feature type="compositionally biased region" description="Low complexity" evidence="2">
    <location>
        <begin position="32"/>
        <end position="56"/>
    </location>
</feature>
<gene>
    <name evidence="5" type="ORF">KTC_26830</name>
</gene>
<evidence type="ECO:0000313" key="5">
    <source>
        <dbReference type="EMBL" id="BBH87932.1"/>
    </source>
</evidence>
<evidence type="ECO:0000256" key="1">
    <source>
        <dbReference type="ARBA" id="ARBA00008812"/>
    </source>
</evidence>
<proteinExistence type="inferred from homology"/>
<organism evidence="5">
    <name type="scientific">Thermosporothrix sp. COM3</name>
    <dbReference type="NCBI Taxonomy" id="2490863"/>
    <lineage>
        <taxon>Bacteria</taxon>
        <taxon>Bacillati</taxon>
        <taxon>Chloroflexota</taxon>
        <taxon>Ktedonobacteria</taxon>
        <taxon>Ktedonobacterales</taxon>
        <taxon>Thermosporotrichaceae</taxon>
        <taxon>Thermosporothrix</taxon>
    </lineage>
</organism>
<evidence type="ECO:0000259" key="4">
    <source>
        <dbReference type="SMART" id="SM00867"/>
    </source>
</evidence>
<feature type="signal peptide" evidence="3">
    <location>
        <begin position="1"/>
        <end position="20"/>
    </location>
</feature>
<feature type="chain" id="PRO_5019793720" description="Lipid/polyisoprenoid-binding YceI-like domain-containing protein" evidence="3">
    <location>
        <begin position="21"/>
        <end position="238"/>
    </location>
</feature>